<proteinExistence type="predicted"/>
<dbReference type="Pfam" id="PF12666">
    <property type="entry name" value="PrgI"/>
    <property type="match status" value="1"/>
</dbReference>
<feature type="non-terminal residue" evidence="2">
    <location>
        <position position="1"/>
    </location>
</feature>
<keyword evidence="1" id="KW-0812">Transmembrane</keyword>
<keyword evidence="1" id="KW-0472">Membrane</keyword>
<keyword evidence="1" id="KW-1133">Transmembrane helix</keyword>
<evidence type="ECO:0000313" key="3">
    <source>
        <dbReference type="Proteomes" id="UP000033966"/>
    </source>
</evidence>
<evidence type="ECO:0008006" key="4">
    <source>
        <dbReference type="Google" id="ProtNLM"/>
    </source>
</evidence>
<accession>A0A0G1L475</accession>
<evidence type="ECO:0000256" key="1">
    <source>
        <dbReference type="SAM" id="Phobius"/>
    </source>
</evidence>
<dbReference type="Proteomes" id="UP000033966">
    <property type="component" value="Unassembled WGS sequence"/>
</dbReference>
<dbReference type="EMBL" id="LCKF01000034">
    <property type="protein sequence ID" value="KKT90570.1"/>
    <property type="molecule type" value="Genomic_DNA"/>
</dbReference>
<gene>
    <name evidence="2" type="ORF">UW92_C0034G0012</name>
</gene>
<dbReference type="AlphaFoldDB" id="A0A0G1L475"/>
<sequence>KNMATFQVPQFIDQKPKIVGPLTLVQFFYLAVAAAISFASFYIFNLFLWFLVTAIVGVVGIAFAFGKVNGQEMIKVAQAALGYVLKPRVYTWQRATSNTSFSTNDVYEVKEMRKNMGFQQKLKTIVLNVTTSKSSSGKNIRDNKNMAGYETATFATGEKRKVKRVDFNE</sequence>
<evidence type="ECO:0000313" key="2">
    <source>
        <dbReference type="EMBL" id="KKT90570.1"/>
    </source>
</evidence>
<feature type="transmembrane region" description="Helical" evidence="1">
    <location>
        <begin position="21"/>
        <end position="41"/>
    </location>
</feature>
<organism evidence="2 3">
    <name type="scientific">Candidatus Jorgensenbacteria bacterium GW2011_GWA2_45_13</name>
    <dbReference type="NCBI Taxonomy" id="1618662"/>
    <lineage>
        <taxon>Bacteria</taxon>
        <taxon>Candidatus Joergenseniibacteriota</taxon>
    </lineage>
</organism>
<feature type="transmembrane region" description="Helical" evidence="1">
    <location>
        <begin position="47"/>
        <end position="65"/>
    </location>
</feature>
<name>A0A0G1L475_9BACT</name>
<protein>
    <recommendedName>
        <fullName evidence="4">PrgI family protein</fullName>
    </recommendedName>
</protein>
<comment type="caution">
    <text evidence="2">The sequence shown here is derived from an EMBL/GenBank/DDBJ whole genome shotgun (WGS) entry which is preliminary data.</text>
</comment>
<dbReference type="InterPro" id="IPR024414">
    <property type="entry name" value="Uncharacterised_PrgI"/>
</dbReference>
<reference evidence="2 3" key="1">
    <citation type="journal article" date="2015" name="Nature">
        <title>rRNA introns, odd ribosomes, and small enigmatic genomes across a large radiation of phyla.</title>
        <authorList>
            <person name="Brown C.T."/>
            <person name="Hug L.A."/>
            <person name="Thomas B.C."/>
            <person name="Sharon I."/>
            <person name="Castelle C.J."/>
            <person name="Singh A."/>
            <person name="Wilkins M.J."/>
            <person name="Williams K.H."/>
            <person name="Banfield J.F."/>
        </authorList>
    </citation>
    <scope>NUCLEOTIDE SEQUENCE [LARGE SCALE GENOMIC DNA]</scope>
</reference>